<protein>
    <submittedName>
        <fullName evidence="1">Uncharacterized protein</fullName>
    </submittedName>
</protein>
<gene>
    <name evidence="1" type="ORF">H8S20_17620</name>
</gene>
<keyword evidence="2" id="KW-1185">Reference proteome</keyword>
<name>A0ABR7DGZ0_9CLOT</name>
<dbReference type="Proteomes" id="UP000596929">
    <property type="component" value="Unassembled WGS sequence"/>
</dbReference>
<dbReference type="RefSeq" id="WP_186860935.1">
    <property type="nucleotide sequence ID" value="NZ_JACOOO010000042.1"/>
</dbReference>
<evidence type="ECO:0000313" key="2">
    <source>
        <dbReference type="Proteomes" id="UP000596929"/>
    </source>
</evidence>
<comment type="caution">
    <text evidence="1">The sequence shown here is derived from an EMBL/GenBank/DDBJ whole genome shotgun (WGS) entry which is preliminary data.</text>
</comment>
<evidence type="ECO:0000313" key="1">
    <source>
        <dbReference type="EMBL" id="MBC5630675.1"/>
    </source>
</evidence>
<sequence>MSRFYNYHIYNTVFFKSIKLLRNRIVIFVNDGSNAVLRKLGFNIEKEGAFKKVELILFTKIILIELMYNK</sequence>
<proteinExistence type="predicted"/>
<organism evidence="1 2">
    <name type="scientific">Clostridium hominis</name>
    <dbReference type="NCBI Taxonomy" id="2763036"/>
    <lineage>
        <taxon>Bacteria</taxon>
        <taxon>Bacillati</taxon>
        <taxon>Bacillota</taxon>
        <taxon>Clostridia</taxon>
        <taxon>Eubacteriales</taxon>
        <taxon>Clostridiaceae</taxon>
        <taxon>Clostridium</taxon>
    </lineage>
</organism>
<accession>A0ABR7DGZ0</accession>
<reference evidence="1 2" key="1">
    <citation type="submission" date="2020-08" db="EMBL/GenBank/DDBJ databases">
        <title>Genome public.</title>
        <authorList>
            <person name="Liu C."/>
            <person name="Sun Q."/>
        </authorList>
    </citation>
    <scope>NUCLEOTIDE SEQUENCE [LARGE SCALE GENOMIC DNA]</scope>
    <source>
        <strain evidence="1 2">NSJ-6</strain>
    </source>
</reference>
<dbReference type="EMBL" id="JACOOO010000042">
    <property type="protein sequence ID" value="MBC5630675.1"/>
    <property type="molecule type" value="Genomic_DNA"/>
</dbReference>